<protein>
    <submittedName>
        <fullName evidence="1">Uncharacterized protein</fullName>
    </submittedName>
</protein>
<dbReference type="RefSeq" id="WP_140946934.1">
    <property type="nucleotide sequence ID" value="NZ_CP041153.1"/>
</dbReference>
<evidence type="ECO:0000313" key="1">
    <source>
        <dbReference type="EMBL" id="QDF76328.1"/>
    </source>
</evidence>
<name>A0ABX5WP33_9GAMM</name>
<gene>
    <name evidence="1" type="ORF">FGA12_14850</name>
</gene>
<accession>A0ABX5WP33</accession>
<sequence>MKRVISVAFNDVANKHVNFEDLGTLYSFAKAQSKFWSEAAEKYKNANNHSLINSANYFNQLINLIDSWKESIETWDDTQLNQQFNNNRNIFNNIRQNWLWSGHPFLGNPQIIPCTIN</sequence>
<keyword evidence="2" id="KW-1185">Reference proteome</keyword>
<proteinExistence type="predicted"/>
<evidence type="ECO:0000313" key="2">
    <source>
        <dbReference type="Proteomes" id="UP000318758"/>
    </source>
</evidence>
<reference evidence="1 2" key="1">
    <citation type="submission" date="2019-06" db="EMBL/GenBank/DDBJ databases">
        <title>Complete genome of Shewanella marisflavi ECSMB14101, a mussel settlement-inducing bacterium isolated from East China Sea.</title>
        <authorList>
            <person name="Yang J."/>
            <person name="Liang X."/>
            <person name="Chang R."/>
            <person name="Peng L."/>
        </authorList>
    </citation>
    <scope>NUCLEOTIDE SEQUENCE [LARGE SCALE GENOMIC DNA]</scope>
    <source>
        <strain evidence="1 2">ECSMB14101</strain>
    </source>
</reference>
<dbReference type="Proteomes" id="UP000318758">
    <property type="component" value="Chromosome"/>
</dbReference>
<organism evidence="1 2">
    <name type="scientific">Shewanella marisflavi</name>
    <dbReference type="NCBI Taxonomy" id="260364"/>
    <lineage>
        <taxon>Bacteria</taxon>
        <taxon>Pseudomonadati</taxon>
        <taxon>Pseudomonadota</taxon>
        <taxon>Gammaproteobacteria</taxon>
        <taxon>Alteromonadales</taxon>
        <taxon>Shewanellaceae</taxon>
        <taxon>Shewanella</taxon>
    </lineage>
</organism>
<dbReference type="EMBL" id="CP041153">
    <property type="protein sequence ID" value="QDF76328.1"/>
    <property type="molecule type" value="Genomic_DNA"/>
</dbReference>